<dbReference type="Pfam" id="PF14042">
    <property type="entry name" value="DUF4247"/>
    <property type="match status" value="1"/>
</dbReference>
<dbReference type="InterPro" id="IPR025341">
    <property type="entry name" value="DUF4247"/>
</dbReference>
<reference evidence="1 2" key="1">
    <citation type="submission" date="2017-09" db="EMBL/GenBank/DDBJ databases">
        <authorList>
            <person name="Ehlers B."/>
            <person name="Leendertz F.H."/>
        </authorList>
    </citation>
    <scope>NUCLEOTIDE SEQUENCE [LARGE SCALE GENOMIC DNA]</scope>
    <source>
        <strain evidence="1 2">DSM 46844</strain>
    </source>
</reference>
<dbReference type="PROSITE" id="PS51257">
    <property type="entry name" value="PROKAR_LIPOPROTEIN"/>
    <property type="match status" value="1"/>
</dbReference>
<gene>
    <name evidence="1" type="ORF">SAMN06893097_111129</name>
</gene>
<organism evidence="1 2">
    <name type="scientific">Geodermatophilus sabuli</name>
    <dbReference type="NCBI Taxonomy" id="1564158"/>
    <lineage>
        <taxon>Bacteria</taxon>
        <taxon>Bacillati</taxon>
        <taxon>Actinomycetota</taxon>
        <taxon>Actinomycetes</taxon>
        <taxon>Geodermatophilales</taxon>
        <taxon>Geodermatophilaceae</taxon>
        <taxon>Geodermatophilus</taxon>
    </lineage>
</organism>
<dbReference type="Proteomes" id="UP000219514">
    <property type="component" value="Unassembled WGS sequence"/>
</dbReference>
<dbReference type="RefSeq" id="WP_216359865.1">
    <property type="nucleotide sequence ID" value="NZ_JACHXB010000002.1"/>
</dbReference>
<protein>
    <recommendedName>
        <fullName evidence="3">DUF4247 domain-containing protein</fullName>
    </recommendedName>
</protein>
<sequence length="134" mass="13603">MTARRWTAVLVAAVLLLAACGSGNQVRDFLRDTYSLQTSTGDTAVYSSSDPVGTTTTAIVDAVPPAERAADGGNEYLRYDDDIVIVSPAGSGSTVQVEDVDGRYSRGAFVFLGPGFRPGSPAGGGAGSGPGDGK</sequence>
<evidence type="ECO:0000313" key="1">
    <source>
        <dbReference type="EMBL" id="SNX98613.1"/>
    </source>
</evidence>
<keyword evidence="2" id="KW-1185">Reference proteome</keyword>
<proteinExistence type="predicted"/>
<name>A0A285EIB7_9ACTN</name>
<accession>A0A285EIB7</accession>
<evidence type="ECO:0008006" key="3">
    <source>
        <dbReference type="Google" id="ProtNLM"/>
    </source>
</evidence>
<dbReference type="AlphaFoldDB" id="A0A285EIB7"/>
<dbReference type="EMBL" id="OBDO01000011">
    <property type="protein sequence ID" value="SNX98613.1"/>
    <property type="molecule type" value="Genomic_DNA"/>
</dbReference>
<evidence type="ECO:0000313" key="2">
    <source>
        <dbReference type="Proteomes" id="UP000219514"/>
    </source>
</evidence>